<evidence type="ECO:0000259" key="4">
    <source>
        <dbReference type="PROSITE" id="PS50887"/>
    </source>
</evidence>
<keyword evidence="1" id="KW-0472">Membrane</keyword>
<dbReference type="SUPFAM" id="SSF55073">
    <property type="entry name" value="Nucleotide cyclase"/>
    <property type="match status" value="1"/>
</dbReference>
<dbReference type="Pfam" id="PF08447">
    <property type="entry name" value="PAS_3"/>
    <property type="match status" value="1"/>
</dbReference>
<dbReference type="InterPro" id="IPR000700">
    <property type="entry name" value="PAS-assoc_C"/>
</dbReference>
<dbReference type="InterPro" id="IPR000014">
    <property type="entry name" value="PAS"/>
</dbReference>
<evidence type="ECO:0000259" key="2">
    <source>
        <dbReference type="PROSITE" id="PS50112"/>
    </source>
</evidence>
<dbReference type="InterPro" id="IPR035965">
    <property type="entry name" value="PAS-like_dom_sf"/>
</dbReference>
<accession>A0ABS2QY52</accession>
<dbReference type="InterPro" id="IPR000160">
    <property type="entry name" value="GGDEF_dom"/>
</dbReference>
<dbReference type="Gene3D" id="3.30.450.20">
    <property type="entry name" value="PAS domain"/>
    <property type="match status" value="1"/>
</dbReference>
<dbReference type="InterPro" id="IPR052163">
    <property type="entry name" value="DGC-Regulatory_Protein"/>
</dbReference>
<organism evidence="5 6">
    <name type="scientific">Priestia iocasae</name>
    <dbReference type="NCBI Taxonomy" id="2291674"/>
    <lineage>
        <taxon>Bacteria</taxon>
        <taxon>Bacillati</taxon>
        <taxon>Bacillota</taxon>
        <taxon>Bacilli</taxon>
        <taxon>Bacillales</taxon>
        <taxon>Bacillaceae</taxon>
        <taxon>Priestia</taxon>
    </lineage>
</organism>
<comment type="caution">
    <text evidence="5">The sequence shown here is derived from an EMBL/GenBank/DDBJ whole genome shotgun (WGS) entry which is preliminary data.</text>
</comment>
<dbReference type="RefSeq" id="WP_205188408.1">
    <property type="nucleotide sequence ID" value="NZ_JAFBFC010000006.1"/>
</dbReference>
<dbReference type="CDD" id="cd01949">
    <property type="entry name" value="GGDEF"/>
    <property type="match status" value="1"/>
</dbReference>
<dbReference type="EMBL" id="JAFBFC010000006">
    <property type="protein sequence ID" value="MBM7704414.1"/>
    <property type="molecule type" value="Genomic_DNA"/>
</dbReference>
<evidence type="ECO:0000259" key="3">
    <source>
        <dbReference type="PROSITE" id="PS50113"/>
    </source>
</evidence>
<dbReference type="PANTHER" id="PTHR46663">
    <property type="entry name" value="DIGUANYLATE CYCLASE DGCT-RELATED"/>
    <property type="match status" value="1"/>
</dbReference>
<protein>
    <submittedName>
        <fullName evidence="5">Diguanylate cyclase (GGDEF)-like protein/PAS domain S-box-containing protein</fullName>
    </submittedName>
</protein>
<reference evidence="5 6" key="1">
    <citation type="submission" date="2021-01" db="EMBL/GenBank/DDBJ databases">
        <title>Genomic Encyclopedia of Type Strains, Phase IV (KMG-IV): sequencing the most valuable type-strain genomes for metagenomic binning, comparative biology and taxonomic classification.</title>
        <authorList>
            <person name="Goeker M."/>
        </authorList>
    </citation>
    <scope>NUCLEOTIDE SEQUENCE [LARGE SCALE GENOMIC DNA]</scope>
    <source>
        <strain evidence="5 6">DSM 104297</strain>
    </source>
</reference>
<feature type="domain" description="PAC" evidence="3">
    <location>
        <begin position="145"/>
        <end position="198"/>
    </location>
</feature>
<dbReference type="InterPro" id="IPR013655">
    <property type="entry name" value="PAS_fold_3"/>
</dbReference>
<dbReference type="SMART" id="SM00267">
    <property type="entry name" value="GGDEF"/>
    <property type="match status" value="1"/>
</dbReference>
<keyword evidence="1" id="KW-1133">Transmembrane helix</keyword>
<sequence length="389" mass="45360">MSLLAMIITVLFACVQIFIEGMALQFVFIAMMVVSLLWWGFKKMNTLQYKIKSLNEEKAKMVAEHYSLSLKNENYESLFHSLDGAVFSINMVHQTVTFSKGIEQIYGYSDELYRDNRHIWKERLHQEDYERIANHERKIVAGQTSQVEYRIIHAKTNQIRWLNELVTPMKTSYGVILRLNGHITDITEQKRAEVELKQLAYYDDVTDLPNRKALHRHLKKALARSKRNDHSFVIMFIDLDGFKNVNDTMGHEAGDQLLKEVSVRINECIREEDLVSRIGGDEFVVVFEETAREEVEKIAKRLLKHVALPYMIHEKEANISLSIGISVYPNDGETKEVLLEHADQAMYCAKQNGKNGYVMYKPELNEMDFKKVSVWDRWIDSIQKSKLFN</sequence>
<dbReference type="Pfam" id="PF00990">
    <property type="entry name" value="GGDEF"/>
    <property type="match status" value="1"/>
</dbReference>
<dbReference type="SUPFAM" id="SSF55785">
    <property type="entry name" value="PYP-like sensor domain (PAS domain)"/>
    <property type="match status" value="1"/>
</dbReference>
<dbReference type="PROSITE" id="PS50112">
    <property type="entry name" value="PAS"/>
    <property type="match status" value="1"/>
</dbReference>
<dbReference type="SMART" id="SM00091">
    <property type="entry name" value="PAS"/>
    <property type="match status" value="1"/>
</dbReference>
<name>A0ABS2QY52_9BACI</name>
<dbReference type="PANTHER" id="PTHR46663:SF3">
    <property type="entry name" value="SLL0267 PROTEIN"/>
    <property type="match status" value="1"/>
</dbReference>
<keyword evidence="6" id="KW-1185">Reference proteome</keyword>
<dbReference type="Gene3D" id="3.30.70.270">
    <property type="match status" value="1"/>
</dbReference>
<dbReference type="Proteomes" id="UP000809829">
    <property type="component" value="Unassembled WGS sequence"/>
</dbReference>
<dbReference type="CDD" id="cd00130">
    <property type="entry name" value="PAS"/>
    <property type="match status" value="1"/>
</dbReference>
<dbReference type="NCBIfam" id="TIGR00254">
    <property type="entry name" value="GGDEF"/>
    <property type="match status" value="1"/>
</dbReference>
<evidence type="ECO:0000313" key="6">
    <source>
        <dbReference type="Proteomes" id="UP000809829"/>
    </source>
</evidence>
<feature type="domain" description="GGDEF" evidence="4">
    <location>
        <begin position="230"/>
        <end position="362"/>
    </location>
</feature>
<dbReference type="NCBIfam" id="TIGR00229">
    <property type="entry name" value="sensory_box"/>
    <property type="match status" value="1"/>
</dbReference>
<keyword evidence="1" id="KW-0812">Transmembrane</keyword>
<proteinExistence type="predicted"/>
<dbReference type="InterPro" id="IPR029787">
    <property type="entry name" value="Nucleotide_cyclase"/>
</dbReference>
<evidence type="ECO:0000256" key="1">
    <source>
        <dbReference type="SAM" id="Phobius"/>
    </source>
</evidence>
<dbReference type="PROSITE" id="PS50113">
    <property type="entry name" value="PAC"/>
    <property type="match status" value="1"/>
</dbReference>
<evidence type="ECO:0000313" key="5">
    <source>
        <dbReference type="EMBL" id="MBM7704414.1"/>
    </source>
</evidence>
<dbReference type="InterPro" id="IPR043128">
    <property type="entry name" value="Rev_trsase/Diguanyl_cyclase"/>
</dbReference>
<gene>
    <name evidence="5" type="ORF">JOC83_003269</name>
</gene>
<dbReference type="PROSITE" id="PS50887">
    <property type="entry name" value="GGDEF"/>
    <property type="match status" value="1"/>
</dbReference>
<feature type="transmembrane region" description="Helical" evidence="1">
    <location>
        <begin position="23"/>
        <end position="41"/>
    </location>
</feature>
<feature type="domain" description="PAS" evidence="2">
    <location>
        <begin position="71"/>
        <end position="143"/>
    </location>
</feature>